<dbReference type="OrthoDB" id="2041058at2"/>
<evidence type="ECO:0008006" key="3">
    <source>
        <dbReference type="Google" id="ProtNLM"/>
    </source>
</evidence>
<sequence>MNQLTLHVNDEKLEFQPVELIFSEENLTEVFALEDLETLQEALSRSEYSGLKESCEENYSKLLDRPLGKAVSKLKQKNEPLYQSFLNEHGDRTYTQFFIKDPKALMDKGLYAYTVDDELVYIGSSLEDYKKTVNSGQGTIAPKDCYRDGETENYRLNALIAEEKESKTVRFYTYPMENEAMIMELEQRLIEGYGPGWNGRV</sequence>
<organism evidence="1 2">
    <name type="scientific">Jeotgalibacillus proteolyticus</name>
    <dbReference type="NCBI Taxonomy" id="2082395"/>
    <lineage>
        <taxon>Bacteria</taxon>
        <taxon>Bacillati</taxon>
        <taxon>Bacillota</taxon>
        <taxon>Bacilli</taxon>
        <taxon>Bacillales</taxon>
        <taxon>Caryophanaceae</taxon>
        <taxon>Jeotgalibacillus</taxon>
    </lineage>
</organism>
<accession>A0A2S5GD75</accession>
<gene>
    <name evidence="1" type="ORF">C4B60_08665</name>
</gene>
<protein>
    <recommendedName>
        <fullName evidence="3">GIY-YIG domain-containing protein</fullName>
    </recommendedName>
</protein>
<name>A0A2S5GD75_9BACL</name>
<dbReference type="RefSeq" id="WP_104057603.1">
    <property type="nucleotide sequence ID" value="NZ_PREZ01000003.1"/>
</dbReference>
<reference evidence="1 2" key="1">
    <citation type="submission" date="2018-02" db="EMBL/GenBank/DDBJ databases">
        <title>Jeotgalibacillus proteolyticum sp. nov. a protease producing bacterium isolated from ocean sediments of Laizhou Bay.</title>
        <authorList>
            <person name="Li Y."/>
        </authorList>
    </citation>
    <scope>NUCLEOTIDE SEQUENCE [LARGE SCALE GENOMIC DNA]</scope>
    <source>
        <strain evidence="1 2">22-7</strain>
    </source>
</reference>
<keyword evidence="2" id="KW-1185">Reference proteome</keyword>
<evidence type="ECO:0000313" key="2">
    <source>
        <dbReference type="Proteomes" id="UP000239047"/>
    </source>
</evidence>
<dbReference type="EMBL" id="PREZ01000003">
    <property type="protein sequence ID" value="PPA70853.1"/>
    <property type="molecule type" value="Genomic_DNA"/>
</dbReference>
<proteinExistence type="predicted"/>
<comment type="caution">
    <text evidence="1">The sequence shown here is derived from an EMBL/GenBank/DDBJ whole genome shotgun (WGS) entry which is preliminary data.</text>
</comment>
<dbReference type="AlphaFoldDB" id="A0A2S5GD75"/>
<evidence type="ECO:0000313" key="1">
    <source>
        <dbReference type="EMBL" id="PPA70853.1"/>
    </source>
</evidence>
<dbReference type="Proteomes" id="UP000239047">
    <property type="component" value="Unassembled WGS sequence"/>
</dbReference>